<evidence type="ECO:0000313" key="2">
    <source>
        <dbReference type="Proteomes" id="UP000499080"/>
    </source>
</evidence>
<evidence type="ECO:0000313" key="1">
    <source>
        <dbReference type="EMBL" id="GBM69920.1"/>
    </source>
</evidence>
<sequence length="114" mass="13020">MWQWYFSANRFDISRYWDVGCSEHSEYLTLMTPATEEETSGVALRVVQYRNSPRFQTPNEGGLFDQVGSLMPNWLWRAARRSGSGGANSMSGNCLSCRRRLRLPAVLSFHHTGI</sequence>
<reference evidence="1 2" key="1">
    <citation type="journal article" date="2019" name="Sci. Rep.">
        <title>Orb-weaving spider Araneus ventricosus genome elucidates the spidroin gene catalogue.</title>
        <authorList>
            <person name="Kono N."/>
            <person name="Nakamura H."/>
            <person name="Ohtoshi R."/>
            <person name="Moran D.A.P."/>
            <person name="Shinohara A."/>
            <person name="Yoshida Y."/>
            <person name="Fujiwara M."/>
            <person name="Mori M."/>
            <person name="Tomita M."/>
            <person name="Arakawa K."/>
        </authorList>
    </citation>
    <scope>NUCLEOTIDE SEQUENCE [LARGE SCALE GENOMIC DNA]</scope>
</reference>
<protein>
    <submittedName>
        <fullName evidence="1">Uncharacterized protein</fullName>
    </submittedName>
</protein>
<comment type="caution">
    <text evidence="1">The sequence shown here is derived from an EMBL/GenBank/DDBJ whole genome shotgun (WGS) entry which is preliminary data.</text>
</comment>
<proteinExistence type="predicted"/>
<dbReference type="EMBL" id="BGPR01002219">
    <property type="protein sequence ID" value="GBM69920.1"/>
    <property type="molecule type" value="Genomic_DNA"/>
</dbReference>
<dbReference type="Proteomes" id="UP000499080">
    <property type="component" value="Unassembled WGS sequence"/>
</dbReference>
<accession>A0A4Y2HX15</accession>
<organism evidence="1 2">
    <name type="scientific">Araneus ventricosus</name>
    <name type="common">Orbweaver spider</name>
    <name type="synonym">Epeira ventricosa</name>
    <dbReference type="NCBI Taxonomy" id="182803"/>
    <lineage>
        <taxon>Eukaryota</taxon>
        <taxon>Metazoa</taxon>
        <taxon>Ecdysozoa</taxon>
        <taxon>Arthropoda</taxon>
        <taxon>Chelicerata</taxon>
        <taxon>Arachnida</taxon>
        <taxon>Araneae</taxon>
        <taxon>Araneomorphae</taxon>
        <taxon>Entelegynae</taxon>
        <taxon>Araneoidea</taxon>
        <taxon>Araneidae</taxon>
        <taxon>Araneus</taxon>
    </lineage>
</organism>
<gene>
    <name evidence="1" type="ORF">AVEN_96434_1</name>
</gene>
<name>A0A4Y2HX15_ARAVE</name>
<dbReference type="AlphaFoldDB" id="A0A4Y2HX15"/>
<keyword evidence="2" id="KW-1185">Reference proteome</keyword>